<name>A0ABX7WH84_9GAMM</name>
<feature type="coiled-coil region" evidence="1">
    <location>
        <begin position="380"/>
        <end position="428"/>
    </location>
</feature>
<dbReference type="InterPro" id="IPR020012">
    <property type="entry name" value="LysM_FimV"/>
</dbReference>
<feature type="region of interest" description="Disordered" evidence="2">
    <location>
        <begin position="291"/>
        <end position="313"/>
    </location>
</feature>
<evidence type="ECO:0000256" key="2">
    <source>
        <dbReference type="SAM" id="MobiDB-lite"/>
    </source>
</evidence>
<proteinExistence type="predicted"/>
<accession>A0ABX7WH84</accession>
<keyword evidence="3" id="KW-0732">Signal</keyword>
<gene>
    <name evidence="5" type="ORF">HNO53_13245</name>
</gene>
<keyword evidence="1" id="KW-0175">Coiled coil</keyword>
<evidence type="ECO:0000313" key="5">
    <source>
        <dbReference type="EMBL" id="QTP59599.1"/>
    </source>
</evidence>
<evidence type="ECO:0000313" key="6">
    <source>
        <dbReference type="Proteomes" id="UP000671845"/>
    </source>
</evidence>
<dbReference type="RefSeq" id="WP_209472796.1">
    <property type="nucleotide sequence ID" value="NZ_CP053383.1"/>
</dbReference>
<feature type="compositionally biased region" description="Basic and acidic residues" evidence="2">
    <location>
        <begin position="652"/>
        <end position="679"/>
    </location>
</feature>
<feature type="compositionally biased region" description="Acidic residues" evidence="2">
    <location>
        <begin position="789"/>
        <end position="799"/>
    </location>
</feature>
<feature type="chain" id="PRO_5045619849" description="FimV N-terminal domain-containing protein" evidence="3">
    <location>
        <begin position="19"/>
        <end position="866"/>
    </location>
</feature>
<dbReference type="SUPFAM" id="SSF48452">
    <property type="entry name" value="TPR-like"/>
    <property type="match status" value="1"/>
</dbReference>
<dbReference type="InterPro" id="IPR018392">
    <property type="entry name" value="LysM"/>
</dbReference>
<evidence type="ECO:0000259" key="4">
    <source>
        <dbReference type="Pfam" id="PF25800"/>
    </source>
</evidence>
<dbReference type="EMBL" id="CP053383">
    <property type="protein sequence ID" value="QTP59599.1"/>
    <property type="molecule type" value="Genomic_DNA"/>
</dbReference>
<dbReference type="Pfam" id="PF25800">
    <property type="entry name" value="FimV_N"/>
    <property type="match status" value="1"/>
</dbReference>
<feature type="region of interest" description="Disordered" evidence="2">
    <location>
        <begin position="625"/>
        <end position="820"/>
    </location>
</feature>
<dbReference type="InterPro" id="IPR011990">
    <property type="entry name" value="TPR-like_helical_dom_sf"/>
</dbReference>
<feature type="signal peptide" evidence="3">
    <location>
        <begin position="1"/>
        <end position="18"/>
    </location>
</feature>
<sequence>MTSAMLLALTTASPLALALGVGEVEVRSSLNAPLRAVIPLTDTQGLDPERLRVSVAGPQEFESAGLSRTPLAASVRADVEVRQGRWVVTLSSENAVREPWVDLLLRFDWPAGRQLREMTLLLDPPGYDSMPVLVSGSERQPASPAVETRVTETAPVASQVAVVPADGRRPAEESAWVGSGDTLWSVAGRLRPDGGISMDQMMVALVEANPDVFPSGNINAMRAGHTLDVPSREAIAARSAQEATNIVQAMNQAWASRGSGGPARVSLTPAAAVGDSVEVAATAAAQAVAESSAASGQPQATEQGEGAGTTAGEASAAPRLTLLSDEELAAEAALGVARDENRSATTAEEEGGLAQDVLDAEVLATLGAGELTVGGSGPRLALLEQRWEESRAALEEVQRERDALQHELGGLRDEIEAMREQLDALMNDGAGDEAEGTGVVVQRGTESDADAAWWGAAYPVAIDRNLILGGAGLAALLGLWLFIRRRQHREAASTMGSRTMPNMVHGAPPTAAVAPSSAPAEPASPVVRGMSVGEVESSQEEVPRNAMPQAEAISEADIFMAYGRFDQARELLEAGLARDPERQDLRLKLLNVHVEQGDRQAAEHEAQRLAETGDAALVAEAGRLLAKHQPPSPETDSLSSRSETPRPLAEPGVREQAEPQEHTSERDESSASAEREHADLPSPTPADSGEARPDQQAFREEVPSPRTSDVTPQEDDDEASTDTGAGHAAPIGRSETLEWRTIDYQPPSLDPEPPAREETPMQPSVEFPRISAAGSAEQEAEATDRHDDQADEAEWEVEEVAFPPLDRDNGAAPSEPDWRGELSEARRLLDAGEVERARAMLQRLRDGAEDSRLRDEAQALLTHNRL</sequence>
<dbReference type="NCBIfam" id="TIGR03505">
    <property type="entry name" value="FimV_core"/>
    <property type="match status" value="1"/>
</dbReference>
<dbReference type="InterPro" id="IPR057840">
    <property type="entry name" value="FimV_N"/>
</dbReference>
<feature type="compositionally biased region" description="Basic and acidic residues" evidence="2">
    <location>
        <begin position="689"/>
        <end position="703"/>
    </location>
</feature>
<dbReference type="CDD" id="cd00118">
    <property type="entry name" value="LysM"/>
    <property type="match status" value="1"/>
</dbReference>
<evidence type="ECO:0000256" key="3">
    <source>
        <dbReference type="SAM" id="SignalP"/>
    </source>
</evidence>
<dbReference type="Proteomes" id="UP000671845">
    <property type="component" value="Chromosome"/>
</dbReference>
<reference evidence="5 6" key="1">
    <citation type="journal article" date="2021" name="Front. Microbiol.">
        <title>Aerobic Denitrification and Heterotrophic Sulfur Oxidation in the Genus Halomonas Revealed by Six Novel Species Characterizations and Genome-Based Analysis.</title>
        <authorList>
            <person name="Wang L."/>
            <person name="Shao Z."/>
        </authorList>
    </citation>
    <scope>NUCLEOTIDE SEQUENCE [LARGE SCALE GENOMIC DNA]</scope>
    <source>
        <strain evidence="5 6">MCCC 1A13718</strain>
    </source>
</reference>
<evidence type="ECO:0000256" key="1">
    <source>
        <dbReference type="SAM" id="Coils"/>
    </source>
</evidence>
<organism evidence="5 6">
    <name type="scientific">Halomonas sulfidivorans</name>
    <dbReference type="NCBI Taxonomy" id="2733488"/>
    <lineage>
        <taxon>Bacteria</taxon>
        <taxon>Pseudomonadati</taxon>
        <taxon>Pseudomonadota</taxon>
        <taxon>Gammaproteobacteria</taxon>
        <taxon>Oceanospirillales</taxon>
        <taxon>Halomonadaceae</taxon>
        <taxon>Halomonas</taxon>
    </lineage>
</organism>
<feature type="domain" description="FimV N-terminal" evidence="4">
    <location>
        <begin position="19"/>
        <end position="125"/>
    </location>
</feature>
<dbReference type="Gene3D" id="1.25.40.10">
    <property type="entry name" value="Tetratricopeptide repeat domain"/>
    <property type="match status" value="1"/>
</dbReference>
<protein>
    <recommendedName>
        <fullName evidence="4">FimV N-terminal domain-containing protein</fullName>
    </recommendedName>
</protein>
<dbReference type="Pfam" id="PF14559">
    <property type="entry name" value="TPR_19"/>
    <property type="match status" value="1"/>
</dbReference>
<keyword evidence="6" id="KW-1185">Reference proteome</keyword>